<reference evidence="1 2" key="1">
    <citation type="submission" date="2023-03" db="EMBL/GenBank/DDBJ databases">
        <title>Bacillus Genome Sequencing.</title>
        <authorList>
            <person name="Dunlap C."/>
        </authorList>
    </citation>
    <scope>NUCLEOTIDE SEQUENCE [LARGE SCALE GENOMIC DNA]</scope>
    <source>
        <strain evidence="1 2">B-41290</strain>
    </source>
</reference>
<evidence type="ECO:0000313" key="2">
    <source>
        <dbReference type="Proteomes" id="UP001307168"/>
    </source>
</evidence>
<dbReference type="Gene3D" id="1.10.30.50">
    <property type="match status" value="1"/>
</dbReference>
<dbReference type="AlphaFoldDB" id="A0AAW9N7R4"/>
<dbReference type="EMBL" id="JARNBH010000012">
    <property type="protein sequence ID" value="MEC0273886.1"/>
    <property type="molecule type" value="Genomic_DNA"/>
</dbReference>
<evidence type="ECO:0000313" key="1">
    <source>
        <dbReference type="EMBL" id="MEC0273886.1"/>
    </source>
</evidence>
<comment type="caution">
    <text evidence="1">The sequence shown here is derived from an EMBL/GenBank/DDBJ whole genome shotgun (WGS) entry which is preliminary data.</text>
</comment>
<organism evidence="1 2">
    <name type="scientific">Peribacillus castrilensis</name>
    <dbReference type="NCBI Taxonomy" id="2897690"/>
    <lineage>
        <taxon>Bacteria</taxon>
        <taxon>Bacillati</taxon>
        <taxon>Bacillota</taxon>
        <taxon>Bacilli</taxon>
        <taxon>Bacillales</taxon>
        <taxon>Bacillaceae</taxon>
        <taxon>Peribacillus</taxon>
    </lineage>
</organism>
<sequence length="204" mass="23631">MYTMKRTNKTKQIELINEVGEVAHKVCKVCERLKPAEEFPVYSDGRLRASCQPCYKKYKSKYDKGNKDKRTVYSHKKRAEELGLPDNFTMEEYSELKAFAAGRCMISGEKVKLQVDHFQAVSKSWLGSTKGNLILVSPEVNLAKGTMSIFEFVQSERSNSLIDKDQLEKTIHYLAQANEMSFTEYVDFLRLAEELANKNKEYWR</sequence>
<accession>A0AAW9N7R4</accession>
<gene>
    <name evidence="1" type="ORF">P4706_12585</name>
</gene>
<name>A0AAW9N7R4_9BACI</name>
<dbReference type="RefSeq" id="WP_367406961.1">
    <property type="nucleotide sequence ID" value="NZ_JARNBH010000012.1"/>
</dbReference>
<protein>
    <recommendedName>
        <fullName evidence="3">HNH endonuclease</fullName>
    </recommendedName>
</protein>
<keyword evidence="2" id="KW-1185">Reference proteome</keyword>
<proteinExistence type="predicted"/>
<dbReference type="Proteomes" id="UP001307168">
    <property type="component" value="Unassembled WGS sequence"/>
</dbReference>
<evidence type="ECO:0008006" key="3">
    <source>
        <dbReference type="Google" id="ProtNLM"/>
    </source>
</evidence>